<dbReference type="RefSeq" id="WP_065305799.1">
    <property type="nucleotide sequence ID" value="NZ_LOCQ01000023.1"/>
</dbReference>
<gene>
    <name evidence="3" type="ORF">ASR47_10403</name>
</gene>
<keyword evidence="4" id="KW-1185">Reference proteome</keyword>
<dbReference type="EMBL" id="LOCQ01000023">
    <property type="protein sequence ID" value="OBV41643.1"/>
    <property type="molecule type" value="Genomic_DNA"/>
</dbReference>
<proteinExistence type="predicted"/>
<feature type="transmembrane region" description="Helical" evidence="2">
    <location>
        <begin position="18"/>
        <end position="38"/>
    </location>
</feature>
<organism evidence="3 4">
    <name type="scientific">Janthinobacterium psychrotolerans</name>
    <dbReference type="NCBI Taxonomy" id="1747903"/>
    <lineage>
        <taxon>Bacteria</taxon>
        <taxon>Pseudomonadati</taxon>
        <taxon>Pseudomonadota</taxon>
        <taxon>Betaproteobacteria</taxon>
        <taxon>Burkholderiales</taxon>
        <taxon>Oxalobacteraceae</taxon>
        <taxon>Janthinobacterium</taxon>
    </lineage>
</organism>
<reference evidence="3 4" key="1">
    <citation type="submission" date="2016-04" db="EMBL/GenBank/DDBJ databases">
        <title>Draft genome sequence of Janthinobacterium psychrotolerans sp. nov., isolated from freshwater sediments in Denmark.</title>
        <authorList>
            <person name="Gong X."/>
            <person name="Skrivergaard S."/>
            <person name="Korsgaard B.S."/>
            <person name="Schreiber L."/>
            <person name="Marshall I.P."/>
            <person name="Finster K."/>
            <person name="Schramm A."/>
        </authorList>
    </citation>
    <scope>NUCLEOTIDE SEQUENCE [LARGE SCALE GENOMIC DNA]</scope>
    <source>
        <strain evidence="3 4">S3-2</strain>
    </source>
</reference>
<comment type="caution">
    <text evidence="3">The sequence shown here is derived from an EMBL/GenBank/DDBJ whole genome shotgun (WGS) entry which is preliminary data.</text>
</comment>
<protein>
    <submittedName>
        <fullName evidence="3">Uncharacterized protein</fullName>
    </submittedName>
</protein>
<evidence type="ECO:0000313" key="4">
    <source>
        <dbReference type="Proteomes" id="UP000092713"/>
    </source>
</evidence>
<evidence type="ECO:0000313" key="3">
    <source>
        <dbReference type="EMBL" id="OBV41643.1"/>
    </source>
</evidence>
<dbReference type="STRING" id="1747903.ASR47_10403"/>
<dbReference type="Proteomes" id="UP000092713">
    <property type="component" value="Unassembled WGS sequence"/>
</dbReference>
<sequence length="147" mass="17140">MAEPRSEIIHALRRAPGYVVRTSFVVAFFICAIVVDFLKNVFDRIAPAPSMVALIIVLTMGLVALWKYSPSVWRMCCRPDTHFDRKLKRESGEREAKRLAKRQEKTKEKEEEERKRLAEFDRKQRLRALIGYDKSTSEQQKQQGGQQ</sequence>
<evidence type="ECO:0000256" key="1">
    <source>
        <dbReference type="SAM" id="MobiDB-lite"/>
    </source>
</evidence>
<feature type="transmembrane region" description="Helical" evidence="2">
    <location>
        <begin position="50"/>
        <end position="68"/>
    </location>
</feature>
<accession>A0A1A7CBG1</accession>
<name>A0A1A7CBG1_9BURK</name>
<keyword evidence="2" id="KW-0812">Transmembrane</keyword>
<dbReference type="AlphaFoldDB" id="A0A1A7CBG1"/>
<evidence type="ECO:0000256" key="2">
    <source>
        <dbReference type="SAM" id="Phobius"/>
    </source>
</evidence>
<feature type="region of interest" description="Disordered" evidence="1">
    <location>
        <begin position="94"/>
        <end position="116"/>
    </location>
</feature>
<keyword evidence="2" id="KW-0472">Membrane</keyword>
<keyword evidence="2" id="KW-1133">Transmembrane helix</keyword>